<dbReference type="PANTHER" id="PTHR48218:SF3">
    <property type="entry name" value="OS07G0170800 PROTEIN"/>
    <property type="match status" value="1"/>
</dbReference>
<dbReference type="InterPro" id="IPR036047">
    <property type="entry name" value="F-box-like_dom_sf"/>
</dbReference>
<sequence length="209" mass="24125">MLSANCDLPLSLSPELIVIVFSYLPASDLFSCALVSQEWRALSNEESLWFALCKSSWKNKKSWLRVLRQMDLPKDSIHRLSASGIDVAFESNELLFGLNYAQQVALTNIKSPKWMLRYTSAVQESQRKQITPKDMCGEWVLQVGIRQKCDPIQAQFHPDFTYYSENTGSLKWEIIDNTVRIQDFPPLCVTRTSDWGWKLSCPYFTFYST</sequence>
<gene>
    <name evidence="2" type="ORF">K7432_013306</name>
</gene>
<dbReference type="EMBL" id="JASJQH010001288">
    <property type="protein sequence ID" value="KAK9761647.1"/>
    <property type="molecule type" value="Genomic_DNA"/>
</dbReference>
<dbReference type="Proteomes" id="UP001479436">
    <property type="component" value="Unassembled WGS sequence"/>
</dbReference>
<comment type="caution">
    <text evidence="2">The sequence shown here is derived from an EMBL/GenBank/DDBJ whole genome shotgun (WGS) entry which is preliminary data.</text>
</comment>
<keyword evidence="3" id="KW-1185">Reference proteome</keyword>
<dbReference type="PANTHER" id="PTHR48218">
    <property type="entry name" value="F-BOX DOMAIN CONTAINING PROTEIN"/>
    <property type="match status" value="1"/>
</dbReference>
<feature type="domain" description="F-box" evidence="1">
    <location>
        <begin position="6"/>
        <end position="52"/>
    </location>
</feature>
<protein>
    <recommendedName>
        <fullName evidence="1">F-box domain-containing protein</fullName>
    </recommendedName>
</protein>
<accession>A0ABR2WJG8</accession>
<reference evidence="2 3" key="1">
    <citation type="submission" date="2023-04" db="EMBL/GenBank/DDBJ databases">
        <title>Genome of Basidiobolus ranarum AG-B5.</title>
        <authorList>
            <person name="Stajich J.E."/>
            <person name="Carter-House D."/>
            <person name="Gryganskyi A."/>
        </authorList>
    </citation>
    <scope>NUCLEOTIDE SEQUENCE [LARGE SCALE GENOMIC DNA]</scope>
    <source>
        <strain evidence="2 3">AG-B5</strain>
    </source>
</reference>
<proteinExistence type="predicted"/>
<dbReference type="Pfam" id="PF12937">
    <property type="entry name" value="F-box-like"/>
    <property type="match status" value="1"/>
</dbReference>
<dbReference type="SUPFAM" id="SSF81383">
    <property type="entry name" value="F-box domain"/>
    <property type="match status" value="1"/>
</dbReference>
<evidence type="ECO:0000313" key="2">
    <source>
        <dbReference type="EMBL" id="KAK9761647.1"/>
    </source>
</evidence>
<dbReference type="InterPro" id="IPR001810">
    <property type="entry name" value="F-box_dom"/>
</dbReference>
<dbReference type="PROSITE" id="PS50181">
    <property type="entry name" value="FBOX"/>
    <property type="match status" value="1"/>
</dbReference>
<organism evidence="2 3">
    <name type="scientific">Basidiobolus ranarum</name>
    <dbReference type="NCBI Taxonomy" id="34480"/>
    <lineage>
        <taxon>Eukaryota</taxon>
        <taxon>Fungi</taxon>
        <taxon>Fungi incertae sedis</taxon>
        <taxon>Zoopagomycota</taxon>
        <taxon>Entomophthoromycotina</taxon>
        <taxon>Basidiobolomycetes</taxon>
        <taxon>Basidiobolales</taxon>
        <taxon>Basidiobolaceae</taxon>
        <taxon>Basidiobolus</taxon>
    </lineage>
</organism>
<evidence type="ECO:0000259" key="1">
    <source>
        <dbReference type="PROSITE" id="PS50181"/>
    </source>
</evidence>
<dbReference type="Gene3D" id="1.20.1280.50">
    <property type="match status" value="1"/>
</dbReference>
<dbReference type="SMART" id="SM00256">
    <property type="entry name" value="FBOX"/>
    <property type="match status" value="1"/>
</dbReference>
<evidence type="ECO:0000313" key="3">
    <source>
        <dbReference type="Proteomes" id="UP001479436"/>
    </source>
</evidence>
<name>A0ABR2WJG8_9FUNG</name>